<dbReference type="Proteomes" id="UP000533900">
    <property type="component" value="Unassembled WGS sequence"/>
</dbReference>
<keyword evidence="3" id="KW-1185">Reference proteome</keyword>
<gene>
    <name evidence="2" type="ORF">H7F21_01545</name>
</gene>
<evidence type="ECO:0008006" key="4">
    <source>
        <dbReference type="Google" id="ProtNLM"/>
    </source>
</evidence>
<reference evidence="2" key="1">
    <citation type="submission" date="2020-08" db="EMBL/GenBank/DDBJ databases">
        <title>Winogradskyella ouciana sp. nov., isolated from the hadal seawater of the Mariana Trench.</title>
        <authorList>
            <person name="He X."/>
        </authorList>
    </citation>
    <scope>NUCLEOTIDE SEQUENCE [LARGE SCALE GENOMIC DNA]</scope>
    <source>
        <strain evidence="2">KCTC 52348</strain>
    </source>
</reference>
<evidence type="ECO:0000256" key="1">
    <source>
        <dbReference type="SAM" id="SignalP"/>
    </source>
</evidence>
<comment type="caution">
    <text evidence="2">The sequence shown here is derived from an EMBL/GenBank/DDBJ whole genome shotgun (WGS) entry which is preliminary data.</text>
</comment>
<dbReference type="AlphaFoldDB" id="A0A842ISA2"/>
<accession>A0A842ISA2</accession>
<organism evidence="2 3">
    <name type="scientific">Winogradskyella flava</name>
    <dbReference type="NCBI Taxonomy" id="1884876"/>
    <lineage>
        <taxon>Bacteria</taxon>
        <taxon>Pseudomonadati</taxon>
        <taxon>Bacteroidota</taxon>
        <taxon>Flavobacteriia</taxon>
        <taxon>Flavobacteriales</taxon>
        <taxon>Flavobacteriaceae</taxon>
        <taxon>Winogradskyella</taxon>
    </lineage>
</organism>
<dbReference type="EMBL" id="JACLCP010000001">
    <property type="protein sequence ID" value="MBC2843758.1"/>
    <property type="molecule type" value="Genomic_DNA"/>
</dbReference>
<keyword evidence="1" id="KW-0732">Signal</keyword>
<feature type="signal peptide" evidence="1">
    <location>
        <begin position="1"/>
        <end position="22"/>
    </location>
</feature>
<protein>
    <recommendedName>
        <fullName evidence="4">Por secretion system C-terminal sorting domain-containing protein</fullName>
    </recommendedName>
</protein>
<evidence type="ECO:0000313" key="2">
    <source>
        <dbReference type="EMBL" id="MBC2843758.1"/>
    </source>
</evidence>
<proteinExistence type="predicted"/>
<dbReference type="RefSeq" id="WP_185787473.1">
    <property type="nucleotide sequence ID" value="NZ_JACLCP010000001.1"/>
</dbReference>
<evidence type="ECO:0000313" key="3">
    <source>
        <dbReference type="Proteomes" id="UP000533900"/>
    </source>
</evidence>
<sequence>MKTLIKSILVVAGMLGTYTSYANETSDILPTFKYINAGDSISVTDASGEVIYSGHINYSGNLIKLFDFSKLKDGIYTVEVGKDFEIEIVNINVKNQVVTLLKDSQEKIFKPVFRAEDSKLIISKLALDSKEMKVELYFGDDLIHTETVESSDKILNRVYRLDKSNRGEYTAIIRSNGRVYVENFRI</sequence>
<feature type="chain" id="PRO_5032290289" description="Por secretion system C-terminal sorting domain-containing protein" evidence="1">
    <location>
        <begin position="23"/>
        <end position="186"/>
    </location>
</feature>
<name>A0A842ISA2_9FLAO</name>